<evidence type="ECO:0000313" key="3">
    <source>
        <dbReference type="Proteomes" id="UP000008909"/>
    </source>
</evidence>
<dbReference type="InterPro" id="IPR036179">
    <property type="entry name" value="Ig-like_dom_sf"/>
</dbReference>
<keyword evidence="3" id="KW-1185">Reference proteome</keyword>
<reference evidence="2" key="1">
    <citation type="journal article" date="2011" name="Genome Biol.">
        <title>The draft genome of the carcinogenic human liver fluke Clonorchis sinensis.</title>
        <authorList>
            <person name="Wang X."/>
            <person name="Chen W."/>
            <person name="Huang Y."/>
            <person name="Sun J."/>
            <person name="Men J."/>
            <person name="Liu H."/>
            <person name="Luo F."/>
            <person name="Guo L."/>
            <person name="Lv X."/>
            <person name="Deng C."/>
            <person name="Zhou C."/>
            <person name="Fan Y."/>
            <person name="Li X."/>
            <person name="Huang L."/>
            <person name="Hu Y."/>
            <person name="Liang C."/>
            <person name="Hu X."/>
            <person name="Xu J."/>
            <person name="Yu X."/>
        </authorList>
    </citation>
    <scope>NUCLEOTIDE SEQUENCE [LARGE SCALE GENOMIC DNA]</scope>
    <source>
        <strain evidence="2">Henan</strain>
    </source>
</reference>
<sequence>MPRSSHNYGLCNNKGLQLPDILSGRGKARPVKQLSDFEQANGKQLLGKKPPVSETIKDPNGMTILNKEECLDLWTEYFGQQWSWPPAGTHLEPTGDVEPWAVNVEPPAVSEADDIILIFEEKEKAQVFLDEVTKDIPFFGMHFAPKILRPSSKSWLYVSEALVLNTDVMLSMMMLMMNGRLMPSSASLQLRTKWKEKVGQNSTFGRKHSLKPRPLRLEDGRSGMFESGAYVPRQSGKVDASATQQVRIRIVDFLNNNLEQWLNGTRGNLSISRRSRHRISRRDQIVAHDDGVKKICPPGQTIVSPSPFLWPFCELSGADGYTDHQCTNKVRKHPTGVSDYFEQVVYPNGTLIILGRTAAAWKYMVRLCRSHIRSAVIFSFIFGGTESDPGPLMYDSNVPCTDSSFHLLSPMFQKITVRQGPGSDTQLVAVYRGSRSFAETEWTKDGGLIPFSFPKPTAFALTFPELIQRNHSGLYEVHVSGRHPSIRFQFEVTVVCPPEVIQDPPVLFLVMEGNEAMYHTEMASYGITTLRINGEVFFP</sequence>
<accession>G7Y348</accession>
<name>G7Y348_CLOSI</name>
<dbReference type="EMBL" id="DF142837">
    <property type="protein sequence ID" value="GAA47385.1"/>
    <property type="molecule type" value="Genomic_DNA"/>
</dbReference>
<feature type="region of interest" description="Disordered" evidence="1">
    <location>
        <begin position="39"/>
        <end position="58"/>
    </location>
</feature>
<organism evidence="2 3">
    <name type="scientific">Clonorchis sinensis</name>
    <name type="common">Chinese liver fluke</name>
    <dbReference type="NCBI Taxonomy" id="79923"/>
    <lineage>
        <taxon>Eukaryota</taxon>
        <taxon>Metazoa</taxon>
        <taxon>Spiralia</taxon>
        <taxon>Lophotrochozoa</taxon>
        <taxon>Platyhelminthes</taxon>
        <taxon>Trematoda</taxon>
        <taxon>Digenea</taxon>
        <taxon>Opisthorchiida</taxon>
        <taxon>Opisthorchiata</taxon>
        <taxon>Opisthorchiidae</taxon>
        <taxon>Clonorchis</taxon>
    </lineage>
</organism>
<dbReference type="AlphaFoldDB" id="G7Y348"/>
<dbReference type="SUPFAM" id="SSF48726">
    <property type="entry name" value="Immunoglobulin"/>
    <property type="match status" value="1"/>
</dbReference>
<evidence type="ECO:0000313" key="2">
    <source>
        <dbReference type="EMBL" id="GAA47385.1"/>
    </source>
</evidence>
<gene>
    <name evidence="2" type="ORF">CLF_100295</name>
</gene>
<protein>
    <submittedName>
        <fullName evidence="2">Uncharacterized protein</fullName>
    </submittedName>
</protein>
<evidence type="ECO:0000256" key="1">
    <source>
        <dbReference type="SAM" id="MobiDB-lite"/>
    </source>
</evidence>
<reference key="2">
    <citation type="submission" date="2011-10" db="EMBL/GenBank/DDBJ databases">
        <title>The genome and transcriptome sequence of Clonorchis sinensis provide insights into the carcinogenic liver fluke.</title>
        <authorList>
            <person name="Wang X."/>
            <person name="Huang Y."/>
            <person name="Chen W."/>
            <person name="Liu H."/>
            <person name="Guo L."/>
            <person name="Chen Y."/>
            <person name="Luo F."/>
            <person name="Zhou W."/>
            <person name="Sun J."/>
            <person name="Mao Q."/>
            <person name="Liang P."/>
            <person name="Zhou C."/>
            <person name="Tian Y."/>
            <person name="Men J."/>
            <person name="Lv X."/>
            <person name="Huang L."/>
            <person name="Zhou J."/>
            <person name="Hu Y."/>
            <person name="Li R."/>
            <person name="Zhang F."/>
            <person name="Lei H."/>
            <person name="Li X."/>
            <person name="Hu X."/>
            <person name="Liang C."/>
            <person name="Xu J."/>
            <person name="Wu Z."/>
            <person name="Yu X."/>
        </authorList>
    </citation>
    <scope>NUCLEOTIDE SEQUENCE</scope>
    <source>
        <strain>Henan</strain>
    </source>
</reference>
<proteinExistence type="predicted"/>
<dbReference type="Proteomes" id="UP000008909">
    <property type="component" value="Unassembled WGS sequence"/>
</dbReference>